<feature type="compositionally biased region" description="Basic and acidic residues" evidence="1">
    <location>
        <begin position="284"/>
        <end position="293"/>
    </location>
</feature>
<evidence type="ECO:0000313" key="4">
    <source>
        <dbReference type="RefSeq" id="XP_011295563.1"/>
    </source>
</evidence>
<evidence type="ECO:0000313" key="3">
    <source>
        <dbReference type="Proteomes" id="UP001652621"/>
    </source>
</evidence>
<evidence type="ECO:0000313" key="6">
    <source>
        <dbReference type="RefSeq" id="XP_019895088.1"/>
    </source>
</evidence>
<dbReference type="AlphaFoldDB" id="A0A1I8NKP9"/>
<feature type="region of interest" description="Disordered" evidence="1">
    <location>
        <begin position="284"/>
        <end position="307"/>
    </location>
</feature>
<proteinExistence type="predicted"/>
<name>A0A1I8NKP9_MUSDO</name>
<dbReference type="VEuPathDB" id="VectorBase:MDOA016719"/>
<feature type="compositionally biased region" description="Low complexity" evidence="1">
    <location>
        <begin position="10"/>
        <end position="25"/>
    </location>
</feature>
<evidence type="ECO:0000313" key="7">
    <source>
        <dbReference type="RefSeq" id="XP_058980511.1"/>
    </source>
</evidence>
<dbReference type="RefSeq" id="XP_019895088.1">
    <property type="nucleotide sequence ID" value="XM_020039529.1"/>
</dbReference>
<dbReference type="KEGG" id="mde:105262366"/>
<protein>
    <submittedName>
        <fullName evidence="4 5">Uncharacterized protein LOC105262366</fullName>
    </submittedName>
</protein>
<dbReference type="GeneID" id="105262366"/>
<dbReference type="OrthoDB" id="8007260at2759"/>
<dbReference type="VEuPathDB" id="VectorBase:MDOMA2_007768"/>
<organism evidence="2">
    <name type="scientific">Musca domestica</name>
    <name type="common">House fly</name>
    <dbReference type="NCBI Taxonomy" id="7370"/>
    <lineage>
        <taxon>Eukaryota</taxon>
        <taxon>Metazoa</taxon>
        <taxon>Ecdysozoa</taxon>
        <taxon>Arthropoda</taxon>
        <taxon>Hexapoda</taxon>
        <taxon>Insecta</taxon>
        <taxon>Pterygota</taxon>
        <taxon>Neoptera</taxon>
        <taxon>Endopterygota</taxon>
        <taxon>Diptera</taxon>
        <taxon>Brachycera</taxon>
        <taxon>Muscomorpha</taxon>
        <taxon>Muscoidea</taxon>
        <taxon>Muscidae</taxon>
        <taxon>Musca</taxon>
    </lineage>
</organism>
<accession>A0A1I8NKP9</accession>
<dbReference type="RefSeq" id="XP_011295563.1">
    <property type="nucleotide sequence ID" value="XM_011297261.2"/>
</dbReference>
<gene>
    <name evidence="2" type="primary">105262366</name>
    <name evidence="4 5 6 7" type="synonym">LOC105262366</name>
</gene>
<reference evidence="2" key="1">
    <citation type="submission" date="2020-05" db="UniProtKB">
        <authorList>
            <consortium name="EnsemblMetazoa"/>
        </authorList>
    </citation>
    <scope>IDENTIFICATION</scope>
    <source>
        <strain evidence="2">Aabys</strain>
    </source>
</reference>
<feature type="compositionally biased region" description="Polar residues" evidence="1">
    <location>
        <begin position="296"/>
        <end position="306"/>
    </location>
</feature>
<dbReference type="EnsemblMetazoa" id="MDOA016719-RA">
    <property type="protein sequence ID" value="MDOA016719-PA"/>
    <property type="gene ID" value="MDOA016719"/>
</dbReference>
<dbReference type="RefSeq" id="XP_019895087.1">
    <property type="nucleotide sequence ID" value="XM_020039528.1"/>
</dbReference>
<feature type="region of interest" description="Disordered" evidence="1">
    <location>
        <begin position="1"/>
        <end position="70"/>
    </location>
</feature>
<evidence type="ECO:0000256" key="1">
    <source>
        <dbReference type="SAM" id="MobiDB-lite"/>
    </source>
</evidence>
<evidence type="ECO:0000313" key="5">
    <source>
        <dbReference type="RefSeq" id="XP_019895087.1"/>
    </source>
</evidence>
<evidence type="ECO:0000313" key="2">
    <source>
        <dbReference type="EnsemblMetazoa" id="MDOA016719-PA"/>
    </source>
</evidence>
<dbReference type="Proteomes" id="UP001652621">
    <property type="component" value="Unplaced"/>
</dbReference>
<sequence length="430" mass="48065">MATEYQLSPKQRGNQEQQQKKQQQKTTLKSKSHHHQGQEKQWPEGKSITTKSGGGGGGADGHVTNGKTKLLKKQTPVVVSAEGNDDEVVVARPLSRTQQNCGVAEEAVFYDDIFDGPPPDYRIYQEGQVNEFFEATKTTATQDIAPKTVSEICLVNDHYILVKMPTQREVGGEIIREGSKGCQGSNTTMADHKNKGISMNYWRKRPQRLRKIAPIRGGESSDHLDVIVEEEDKGRADSKSSKSLHCLNVNSCWGSKTDDIEIYESKTTIRKTPALAQGIIMVKSEEEREKSAEKSTQTPLKDQNNRVPDIATISGSKIMSSSVHNQILLHNSGSLIADNGDPKQWTLQNCRKNTTPRRGNRFLWLLLPFRSKYRRTKKAKPKIQAVVYKTYFVKWTKPPESLNHGFGGAQSSKLSELGASVLRRCRSAIF</sequence>
<reference evidence="4 5" key="2">
    <citation type="submission" date="2025-04" db="UniProtKB">
        <authorList>
            <consortium name="RefSeq"/>
        </authorList>
    </citation>
    <scope>IDENTIFICATION</scope>
    <source>
        <strain evidence="4 5">Aabys</strain>
        <tissue evidence="7">Whole body</tissue>
    </source>
</reference>
<dbReference type="RefSeq" id="XP_058980511.1">
    <property type="nucleotide sequence ID" value="XM_059124528.1"/>
</dbReference>
<keyword evidence="3" id="KW-1185">Reference proteome</keyword>